<dbReference type="GO" id="GO:0008610">
    <property type="term" value="P:lipid biosynthetic process"/>
    <property type="evidence" value="ECO:0007669"/>
    <property type="project" value="UniProtKB-ARBA"/>
</dbReference>
<dbReference type="InterPro" id="IPR001242">
    <property type="entry name" value="Condensation_dom"/>
</dbReference>
<dbReference type="Gene3D" id="3.30.559.30">
    <property type="entry name" value="Nonribosomal peptide synthetase, condensation domain"/>
    <property type="match status" value="1"/>
</dbReference>
<dbReference type="RefSeq" id="WP_127930788.1">
    <property type="nucleotide sequence ID" value="NZ_SAUN01000001.1"/>
</dbReference>
<accession>A0A438LXW2</accession>
<evidence type="ECO:0000313" key="3">
    <source>
        <dbReference type="Proteomes" id="UP000284824"/>
    </source>
</evidence>
<name>A0A438LXW2_9ACTN</name>
<evidence type="ECO:0000259" key="1">
    <source>
        <dbReference type="Pfam" id="PF00668"/>
    </source>
</evidence>
<proteinExistence type="predicted"/>
<dbReference type="SUPFAM" id="SSF52777">
    <property type="entry name" value="CoA-dependent acyltransferases"/>
    <property type="match status" value="2"/>
</dbReference>
<dbReference type="EMBL" id="SAUN01000001">
    <property type="protein sequence ID" value="RVX38108.1"/>
    <property type="molecule type" value="Genomic_DNA"/>
</dbReference>
<gene>
    <name evidence="2" type="ORF">EDD27_0399</name>
</gene>
<feature type="domain" description="Condensation" evidence="1">
    <location>
        <begin position="11"/>
        <end position="270"/>
    </location>
</feature>
<dbReference type="Proteomes" id="UP000284824">
    <property type="component" value="Unassembled WGS sequence"/>
</dbReference>
<protein>
    <submittedName>
        <fullName evidence="2">Condensation domain-containing protein</fullName>
    </submittedName>
</protein>
<dbReference type="GO" id="GO:0003824">
    <property type="term" value="F:catalytic activity"/>
    <property type="evidence" value="ECO:0007669"/>
    <property type="project" value="InterPro"/>
</dbReference>
<evidence type="ECO:0000313" key="2">
    <source>
        <dbReference type="EMBL" id="RVX38108.1"/>
    </source>
</evidence>
<organism evidence="2 3">
    <name type="scientific">Nonomuraea polychroma</name>
    <dbReference type="NCBI Taxonomy" id="46176"/>
    <lineage>
        <taxon>Bacteria</taxon>
        <taxon>Bacillati</taxon>
        <taxon>Actinomycetota</taxon>
        <taxon>Actinomycetes</taxon>
        <taxon>Streptosporangiales</taxon>
        <taxon>Streptosporangiaceae</taxon>
        <taxon>Nonomuraea</taxon>
    </lineage>
</organism>
<keyword evidence="3" id="KW-1185">Reference proteome</keyword>
<dbReference type="InterPro" id="IPR023213">
    <property type="entry name" value="CAT-like_dom_sf"/>
</dbReference>
<comment type="caution">
    <text evidence="2">The sequence shown here is derived from an EMBL/GenBank/DDBJ whole genome shotgun (WGS) entry which is preliminary data.</text>
</comment>
<dbReference type="Pfam" id="PF00668">
    <property type="entry name" value="Condensation"/>
    <property type="match status" value="1"/>
</dbReference>
<sequence length="420" mass="45287">MMIDFAGGDSGMAPLTWGQRAIWETIERTAPDDHYFNFGRVLKVPGRRSPHDVAAALGALVERHGSLRTRTGDQVCQRLEAKGRLPVQVVAGDPDEVLAELAATRFDYAAEWPLRAAIVVDGSVATYAVLVFCHLAADGHGAEVALRDLRALLLKGGVAGPPPPRPLDLARWQAGPEGRRVAEAAAAHWETVHRRTPATMFATAGDAPDTPPIRRALLRSPALRLAVGAIALAARTSTSTVLLTATAKLAGRFSGEEQCTILPIVANRFRRDTLGIVSTLSQEGLFALDVGGSLADLLPAAAPAAMRAYRSAYHDPADRARIVAEESRRRGEPVHPNCCFNDLRLADPGPAVCAPADIEKALPETSLEWQLSQDKLNCRFCVHVTGDGVSLTADTRHLSRARMERYLYELEALLVETACR</sequence>
<dbReference type="Gene3D" id="3.30.559.10">
    <property type="entry name" value="Chloramphenicol acetyltransferase-like domain"/>
    <property type="match status" value="1"/>
</dbReference>
<reference evidence="2 3" key="1">
    <citation type="submission" date="2019-01" db="EMBL/GenBank/DDBJ databases">
        <title>Sequencing the genomes of 1000 actinobacteria strains.</title>
        <authorList>
            <person name="Klenk H.-P."/>
        </authorList>
    </citation>
    <scope>NUCLEOTIDE SEQUENCE [LARGE SCALE GENOMIC DNA]</scope>
    <source>
        <strain evidence="2 3">DSM 43925</strain>
    </source>
</reference>
<dbReference type="OrthoDB" id="3405520at2"/>
<dbReference type="AlphaFoldDB" id="A0A438LXW2"/>